<accession>A0ACC1HSC0</accession>
<evidence type="ECO:0000313" key="2">
    <source>
        <dbReference type="Proteomes" id="UP001145114"/>
    </source>
</evidence>
<reference evidence="1" key="1">
    <citation type="submission" date="2022-06" db="EMBL/GenBank/DDBJ databases">
        <title>Phylogenomic reconstructions and comparative analyses of Kickxellomycotina fungi.</title>
        <authorList>
            <person name="Reynolds N.K."/>
            <person name="Stajich J.E."/>
            <person name="Barry K."/>
            <person name="Grigoriev I.V."/>
            <person name="Crous P."/>
            <person name="Smith M.E."/>
        </authorList>
    </citation>
    <scope>NUCLEOTIDE SEQUENCE</scope>
    <source>
        <strain evidence="1">RSA 2271</strain>
    </source>
</reference>
<dbReference type="Proteomes" id="UP001145114">
    <property type="component" value="Unassembled WGS sequence"/>
</dbReference>
<sequence>LYSPELRAMAINVYAECLEIICMALPAEPGAEVPHQFAQAVTDWVDVIFGILKQPITLGPGSSIVLKIEAAKVVVLFLQGFNEITKPLTKPLLEIVWSELKWILPRYERAHVRGDPVDMPLEYINKDGEETSIDSYIFTLLDILSRLCRKKLLRDIFVSTESIQGQQHTGNGADADSAKKSKHLRPTQFLVELVCLLISYCQITTEMSDLWERDIDLYIADEDEEGFSFNVRVASQEVLESIEAAFGNSGRQAIVDASVRCFDQCQAARQQDPTNWWKLAEAALLVLGNFAESISELAAAHPGLVQLSMPALLEDILKPLSEVGTAPFGQGRVFVFASQFSGEFPPDVAVSIMEAAGRTCKDNAAHPVARVSALRACGNFCRHLDNALIERFIPDIVEGSTTLLPQLSEDSLHVALNAFYHAIKTSVDVTARLESFIGPLVLDIWQKFRADAWITNIISDIFEVLASNPKANTAFQQRALPVIGNAIFGDEDGDESVGFAIDLLTSLIQGSPSPLPSGYVQTIFPPLIRLLMSTKGHDVLQNGELCLKKLVEKDAAQIAEWHDEAGASGIDYIIQFITVLLQPDASESVALFMGDLVCKLVQRGSQYIAGDTLVGLIDIITARLATARTSTFIASLLPFYGQIAASHPRELVNALANWSTATVKRPGEENLPDCRVSGLELIIPIMCDHFNDIHGYYNTKVSTVALCKLYELEDPRIYNILVKENPMVRGVSKQQQQPVLIPARVRIARLILSEIVNDIETLYSKRIAGRPFAEDGPIGDFIASLNRSRLAGESDEDSEFDDDDEDSDEFKGLENQINLLSEALDNPRHFFENSDEFDDEENDEEMLQNDEIYKTDMRNYLVEFVRHCLEARIGKFGDSEMLGYLGDDEKALLQRVSQMSE</sequence>
<proteinExistence type="predicted"/>
<comment type="caution">
    <text evidence="1">The sequence shown here is derived from an EMBL/GenBank/DDBJ whole genome shotgun (WGS) entry which is preliminary data.</text>
</comment>
<gene>
    <name evidence="1" type="ORF">EV182_002016</name>
</gene>
<dbReference type="EMBL" id="JAMZIH010000371">
    <property type="protein sequence ID" value="KAJ1679454.1"/>
    <property type="molecule type" value="Genomic_DNA"/>
</dbReference>
<evidence type="ECO:0000313" key="1">
    <source>
        <dbReference type="EMBL" id="KAJ1679454.1"/>
    </source>
</evidence>
<keyword evidence="2" id="KW-1185">Reference proteome</keyword>
<organism evidence="1 2">
    <name type="scientific">Spiromyces aspiralis</name>
    <dbReference type="NCBI Taxonomy" id="68401"/>
    <lineage>
        <taxon>Eukaryota</taxon>
        <taxon>Fungi</taxon>
        <taxon>Fungi incertae sedis</taxon>
        <taxon>Zoopagomycota</taxon>
        <taxon>Kickxellomycotina</taxon>
        <taxon>Kickxellomycetes</taxon>
        <taxon>Kickxellales</taxon>
        <taxon>Kickxellaceae</taxon>
        <taxon>Spiromyces</taxon>
    </lineage>
</organism>
<protein>
    <submittedName>
        <fullName evidence="1">Uncharacterized protein</fullName>
    </submittedName>
</protein>
<feature type="non-terminal residue" evidence="1">
    <location>
        <position position="1"/>
    </location>
</feature>
<name>A0ACC1HSC0_9FUNG</name>